<proteinExistence type="predicted"/>
<dbReference type="EMBL" id="JABEOV010000013">
    <property type="protein sequence ID" value="NNG53662.1"/>
    <property type="molecule type" value="Genomic_DNA"/>
</dbReference>
<protein>
    <submittedName>
        <fullName evidence="2">Uncharacterized protein</fullName>
    </submittedName>
</protein>
<dbReference type="Proteomes" id="UP000531581">
    <property type="component" value="Unassembled WGS sequence"/>
</dbReference>
<accession>A0A7Y7QXW8</accession>
<sequence>MMLSIVHPIAFTVDQARSSGGAGLANLATPSPREAFAASTANATIVLDLGSAQAIDRVVLGFTTASAADGFAVVPGLDGAAVQGVFGHSYRRPPVLRHGLCVLPAPVVTRYVQLRVTAAAPIRAGVAVVGQAIRSAYEYGSGRPLVDTGRSDRLWSGGFGGEGGAVAGGYAWTMVDLTDELRDRLYAMQLDLGTTGDFLAIEDEAATFGLNERIHWGRFPKLETFERQADGTSKLAMAIGDWA</sequence>
<comment type="caution">
    <text evidence="2">The sequence shown here is derived from an EMBL/GenBank/DDBJ whole genome shotgun (WGS) entry which is preliminary data.</text>
</comment>
<organism evidence="2 3">
    <name type="scientific">Sphingomonas sanguinis</name>
    <dbReference type="NCBI Taxonomy" id="33051"/>
    <lineage>
        <taxon>Bacteria</taxon>
        <taxon>Pseudomonadati</taxon>
        <taxon>Pseudomonadota</taxon>
        <taxon>Alphaproteobacteria</taxon>
        <taxon>Sphingomonadales</taxon>
        <taxon>Sphingomonadaceae</taxon>
        <taxon>Sphingomonas</taxon>
    </lineage>
</organism>
<keyword evidence="4" id="KW-1185">Reference proteome</keyword>
<dbReference type="AlphaFoldDB" id="A0A7Y7QXW8"/>
<evidence type="ECO:0000313" key="1">
    <source>
        <dbReference type="EMBL" id="NNG53662.1"/>
    </source>
</evidence>
<evidence type="ECO:0000313" key="4">
    <source>
        <dbReference type="Proteomes" id="UP000557656"/>
    </source>
</evidence>
<gene>
    <name evidence="1" type="ORF">HKX05_09900</name>
    <name evidence="2" type="ORF">HLV41_15455</name>
</gene>
<evidence type="ECO:0000313" key="3">
    <source>
        <dbReference type="Proteomes" id="UP000531581"/>
    </source>
</evidence>
<name>A0A7Y7QXW8_9SPHN</name>
<dbReference type="EMBL" id="JABYQV010000015">
    <property type="protein sequence ID" value="NVP32436.1"/>
    <property type="molecule type" value="Genomic_DNA"/>
</dbReference>
<evidence type="ECO:0000313" key="2">
    <source>
        <dbReference type="EMBL" id="NVP32436.1"/>
    </source>
</evidence>
<dbReference type="Proteomes" id="UP000557656">
    <property type="component" value="Unassembled WGS sequence"/>
</dbReference>
<reference evidence="3 4" key="1">
    <citation type="submission" date="2020-05" db="EMBL/GenBank/DDBJ databases">
        <title>Draft Genome Sequences of Sphingomonas sp. Isolated from the International Space Station.</title>
        <authorList>
            <person name="Bijlani S."/>
            <person name="Singh N.K."/>
            <person name="Mason C.E."/>
            <person name="Wang C.C."/>
            <person name="Venkateswaran K."/>
        </authorList>
    </citation>
    <scope>NUCLEOTIDE SEQUENCE [LARGE SCALE GENOMIC DNA]</scope>
    <source>
        <strain evidence="1 4">IIF7SW-B5</strain>
        <strain evidence="2">ISS-IIF7SWP</strain>
    </source>
</reference>